<dbReference type="InterPro" id="IPR012312">
    <property type="entry name" value="Hemerythrin-like"/>
</dbReference>
<dbReference type="Pfam" id="PF01814">
    <property type="entry name" value="Hemerythrin"/>
    <property type="match status" value="1"/>
</dbReference>
<dbReference type="Gene3D" id="1.20.120.520">
    <property type="entry name" value="nmb1532 protein domain like"/>
    <property type="match status" value="1"/>
</dbReference>
<dbReference type="EMBL" id="FZNP01000007">
    <property type="protein sequence ID" value="SNR79751.1"/>
    <property type="molecule type" value="Genomic_DNA"/>
</dbReference>
<sequence>METFAVQPRDMTCHTLLYAAHHAFRRDLDRLAAAAAAGKGGASHVRAGWENLKEQIRLRQELEDGWLWPRVERAVAGRRAERAVLEEMRADHARLAPLIARVDEAMKGAAGQGAAGAGGDLSAAVRELREALERHLLHEERSALPLAESVLAGAEWRALAAEARGRCETGTPLFVPWVVDGIGPVERSRFLTALPKPLRELNRVMWEPRYRKRRLWSI</sequence>
<dbReference type="RefSeq" id="WP_218826156.1">
    <property type="nucleotide sequence ID" value="NZ_FZNP01000007.1"/>
</dbReference>
<name>A0A238Z9Y8_9ACTN</name>
<gene>
    <name evidence="2" type="ORF">SAMN06265355_10752</name>
</gene>
<protein>
    <submittedName>
        <fullName evidence="2">Hemerythrin HHE cation binding domain-containing protein</fullName>
    </submittedName>
</protein>
<proteinExistence type="predicted"/>
<dbReference type="Proteomes" id="UP000198420">
    <property type="component" value="Unassembled WGS sequence"/>
</dbReference>
<accession>A0A238Z9Y8</accession>
<evidence type="ECO:0000313" key="2">
    <source>
        <dbReference type="EMBL" id="SNR79751.1"/>
    </source>
</evidence>
<reference evidence="3" key="1">
    <citation type="submission" date="2017-06" db="EMBL/GenBank/DDBJ databases">
        <authorList>
            <person name="Varghese N."/>
            <person name="Submissions S."/>
        </authorList>
    </citation>
    <scope>NUCLEOTIDE SEQUENCE [LARGE SCALE GENOMIC DNA]</scope>
    <source>
        <strain evidence="3">DSM 44485</strain>
    </source>
</reference>
<dbReference type="AlphaFoldDB" id="A0A238Z9Y8"/>
<keyword evidence="3" id="KW-1185">Reference proteome</keyword>
<evidence type="ECO:0000259" key="1">
    <source>
        <dbReference type="Pfam" id="PF01814"/>
    </source>
</evidence>
<feature type="domain" description="Hemerythrin-like" evidence="1">
    <location>
        <begin position="16"/>
        <end position="147"/>
    </location>
</feature>
<organism evidence="2 3">
    <name type="scientific">Actinomadura mexicana</name>
    <dbReference type="NCBI Taxonomy" id="134959"/>
    <lineage>
        <taxon>Bacteria</taxon>
        <taxon>Bacillati</taxon>
        <taxon>Actinomycetota</taxon>
        <taxon>Actinomycetes</taxon>
        <taxon>Streptosporangiales</taxon>
        <taxon>Thermomonosporaceae</taxon>
        <taxon>Actinomadura</taxon>
    </lineage>
</organism>
<evidence type="ECO:0000313" key="3">
    <source>
        <dbReference type="Proteomes" id="UP000198420"/>
    </source>
</evidence>